<evidence type="ECO:0000313" key="7">
    <source>
        <dbReference type="EMBL" id="QGX97730.1"/>
    </source>
</evidence>
<dbReference type="SUPFAM" id="SSF103481">
    <property type="entry name" value="Multidrug resistance efflux transporter EmrE"/>
    <property type="match status" value="2"/>
</dbReference>
<keyword evidence="4 5" id="KW-0472">Membrane</keyword>
<dbReference type="RefSeq" id="WP_157706364.1">
    <property type="nucleotide sequence ID" value="NZ_CP034348.1"/>
</dbReference>
<comment type="subcellular location">
    <subcellularLocation>
        <location evidence="1">Membrane</location>
        <topology evidence="1">Multi-pass membrane protein</topology>
    </subcellularLocation>
</comment>
<dbReference type="Pfam" id="PF00892">
    <property type="entry name" value="EamA"/>
    <property type="match status" value="2"/>
</dbReference>
<feature type="transmembrane region" description="Helical" evidence="5">
    <location>
        <begin position="250"/>
        <end position="272"/>
    </location>
</feature>
<evidence type="ECO:0000256" key="3">
    <source>
        <dbReference type="ARBA" id="ARBA00022989"/>
    </source>
</evidence>
<evidence type="ECO:0000313" key="8">
    <source>
        <dbReference type="Proteomes" id="UP000428330"/>
    </source>
</evidence>
<feature type="domain" description="EamA" evidence="6">
    <location>
        <begin position="10"/>
        <end position="146"/>
    </location>
</feature>
<feature type="transmembrane region" description="Helical" evidence="5">
    <location>
        <begin position="134"/>
        <end position="154"/>
    </location>
</feature>
<feature type="transmembrane region" description="Helical" evidence="5">
    <location>
        <begin position="278"/>
        <end position="296"/>
    </location>
</feature>
<feature type="transmembrane region" description="Helical" evidence="5">
    <location>
        <begin position="222"/>
        <end position="243"/>
    </location>
</feature>
<feature type="transmembrane region" description="Helical" evidence="5">
    <location>
        <begin position="189"/>
        <end position="210"/>
    </location>
</feature>
<evidence type="ECO:0000256" key="1">
    <source>
        <dbReference type="ARBA" id="ARBA00004141"/>
    </source>
</evidence>
<organism evidence="7 8">
    <name type="scientific">Roseovarius faecimaris</name>
    <dbReference type="NCBI Taxonomy" id="2494550"/>
    <lineage>
        <taxon>Bacteria</taxon>
        <taxon>Pseudomonadati</taxon>
        <taxon>Pseudomonadota</taxon>
        <taxon>Alphaproteobacteria</taxon>
        <taxon>Rhodobacterales</taxon>
        <taxon>Roseobacteraceae</taxon>
        <taxon>Roseovarius</taxon>
    </lineage>
</organism>
<evidence type="ECO:0000256" key="5">
    <source>
        <dbReference type="SAM" id="Phobius"/>
    </source>
</evidence>
<evidence type="ECO:0000256" key="4">
    <source>
        <dbReference type="ARBA" id="ARBA00023136"/>
    </source>
</evidence>
<proteinExistence type="predicted"/>
<name>A0A6I6IL17_9RHOB</name>
<keyword evidence="2 5" id="KW-0812">Transmembrane</keyword>
<protein>
    <submittedName>
        <fullName evidence="7">EamA family transporter</fullName>
    </submittedName>
</protein>
<dbReference type="InterPro" id="IPR037185">
    <property type="entry name" value="EmrE-like"/>
</dbReference>
<dbReference type="Proteomes" id="UP000428330">
    <property type="component" value="Chromosome"/>
</dbReference>
<evidence type="ECO:0000256" key="2">
    <source>
        <dbReference type="ARBA" id="ARBA00022692"/>
    </source>
</evidence>
<dbReference type="AlphaFoldDB" id="A0A6I6IL17"/>
<dbReference type="EMBL" id="CP034348">
    <property type="protein sequence ID" value="QGX97730.1"/>
    <property type="molecule type" value="Genomic_DNA"/>
</dbReference>
<dbReference type="GO" id="GO:0016020">
    <property type="term" value="C:membrane"/>
    <property type="evidence" value="ECO:0007669"/>
    <property type="project" value="UniProtKB-SubCell"/>
</dbReference>
<dbReference type="PANTHER" id="PTHR32322:SF9">
    <property type="entry name" value="AMINO-ACID METABOLITE EFFLUX PUMP-RELATED"/>
    <property type="match status" value="1"/>
</dbReference>
<dbReference type="InterPro" id="IPR000620">
    <property type="entry name" value="EamA_dom"/>
</dbReference>
<feature type="transmembrane region" description="Helical" evidence="5">
    <location>
        <begin position="160"/>
        <end position="182"/>
    </location>
</feature>
<keyword evidence="8" id="KW-1185">Reference proteome</keyword>
<dbReference type="InterPro" id="IPR050638">
    <property type="entry name" value="AA-Vitamin_Transporters"/>
</dbReference>
<feature type="transmembrane region" description="Helical" evidence="5">
    <location>
        <begin position="97"/>
        <end position="122"/>
    </location>
</feature>
<dbReference type="PANTHER" id="PTHR32322">
    <property type="entry name" value="INNER MEMBRANE TRANSPORTER"/>
    <property type="match status" value="1"/>
</dbReference>
<gene>
    <name evidence="7" type="ORF">EI983_05315</name>
</gene>
<evidence type="ECO:0000259" key="6">
    <source>
        <dbReference type="Pfam" id="PF00892"/>
    </source>
</evidence>
<accession>A0A6I6IL17</accession>
<feature type="domain" description="EamA" evidence="6">
    <location>
        <begin position="164"/>
        <end position="292"/>
    </location>
</feature>
<feature type="transmembrane region" description="Helical" evidence="5">
    <location>
        <begin position="9"/>
        <end position="30"/>
    </location>
</feature>
<dbReference type="KEGG" id="rom:EI983_05315"/>
<reference evidence="8" key="1">
    <citation type="submission" date="2018-12" db="EMBL/GenBank/DDBJ databases">
        <title>Complete genome sequence of Roseovarius sp. MME-070.</title>
        <authorList>
            <person name="Nam Y.-D."/>
            <person name="Kang J."/>
            <person name="Chung W.-H."/>
            <person name="Park Y.S."/>
        </authorList>
    </citation>
    <scope>NUCLEOTIDE SEQUENCE [LARGE SCALE GENOMIC DNA]</scope>
    <source>
        <strain evidence="8">MME-070</strain>
    </source>
</reference>
<feature type="transmembrane region" description="Helical" evidence="5">
    <location>
        <begin position="36"/>
        <end position="58"/>
    </location>
</feature>
<keyword evidence="3 5" id="KW-1133">Transmembrane helix</keyword>
<dbReference type="OrthoDB" id="9810556at2"/>
<feature type="transmembrane region" description="Helical" evidence="5">
    <location>
        <begin position="70"/>
        <end position="91"/>
    </location>
</feature>
<sequence length="305" mass="32124">MHQVTAKHWILLAGLAMVWGASFMFMSVALRGVGPLVMAASRISLGALALLIVLALMGRRLPSWRGENGPTIWAFALAMALFSNAIPFFLLGWGQQVVASGFAGVCMAVVPLLILPLAHVFVPGERMSLRRLTGFVMGTLGVIVLIGPAAFASTGADLELLAKLACVAAAACYSVGSICTRLCPEVDRIALSAAVLSLASIVLVPVALAVEGWPESIDHTTLLALLYLGVLPTGVAQVVLVIVNREAGPVFFSLVNYQVPLWSVFFGSVFLLEPLPPSLLLGLALILSGVALSQLGRLRKLFSGR</sequence>